<dbReference type="RefSeq" id="XP_059603527.1">
    <property type="nucleotide sequence ID" value="XM_059746682.1"/>
</dbReference>
<dbReference type="GeneID" id="84590511"/>
<name>A0AAJ8BUC5_ASPNG</name>
<accession>A0AAJ8BUC5</accession>
<dbReference type="AlphaFoldDB" id="A0AAJ8BUC5"/>
<sequence>MIAKLDGACSLIESSSAFEHQKKDQQCHDFEQEGKTIDRRQVATDDLLNSLLEFLSELLSSLTISFSKLKARSRQAIVQDASCSFGSGFTSYFVLSF</sequence>
<protein>
    <submittedName>
        <fullName evidence="1">Uncharacterized protein</fullName>
    </submittedName>
</protein>
<gene>
    <name evidence="1" type="ORF">An02g12400</name>
</gene>
<proteinExistence type="predicted"/>
<dbReference type="VEuPathDB" id="FungiDB:An02g12400"/>
<reference evidence="1" key="2">
    <citation type="submission" date="2025-08" db="UniProtKB">
        <authorList>
            <consortium name="RefSeq"/>
        </authorList>
    </citation>
    <scope>IDENTIFICATION</scope>
</reference>
<organism evidence="1">
    <name type="scientific">Aspergillus niger</name>
    <dbReference type="NCBI Taxonomy" id="5061"/>
    <lineage>
        <taxon>Eukaryota</taxon>
        <taxon>Fungi</taxon>
        <taxon>Dikarya</taxon>
        <taxon>Ascomycota</taxon>
        <taxon>Pezizomycotina</taxon>
        <taxon>Eurotiomycetes</taxon>
        <taxon>Eurotiomycetidae</taxon>
        <taxon>Eurotiales</taxon>
        <taxon>Aspergillaceae</taxon>
        <taxon>Aspergillus</taxon>
        <taxon>Aspergillus subgen. Circumdati</taxon>
    </lineage>
</organism>
<evidence type="ECO:0000313" key="1">
    <source>
        <dbReference type="RefSeq" id="XP_059603527.1"/>
    </source>
</evidence>
<dbReference type="KEGG" id="ang:An02g12400"/>
<reference evidence="1" key="1">
    <citation type="submission" date="2025-02" db="EMBL/GenBank/DDBJ databases">
        <authorList>
            <consortium name="NCBI Genome Project"/>
        </authorList>
    </citation>
    <scope>NUCLEOTIDE SEQUENCE</scope>
</reference>